<protein>
    <submittedName>
        <fullName evidence="2">ATPase</fullName>
    </submittedName>
</protein>
<evidence type="ECO:0000313" key="2">
    <source>
        <dbReference type="EMBL" id="HBJ08160.1"/>
    </source>
</evidence>
<reference evidence="2 3" key="1">
    <citation type="journal article" date="2018" name="Nat. Biotechnol.">
        <title>A standardized bacterial taxonomy based on genome phylogeny substantially revises the tree of life.</title>
        <authorList>
            <person name="Parks D.H."/>
            <person name="Chuvochina M."/>
            <person name="Waite D.W."/>
            <person name="Rinke C."/>
            <person name="Skarshewski A."/>
            <person name="Chaumeil P.A."/>
            <person name="Hugenholtz P."/>
        </authorList>
    </citation>
    <scope>NUCLEOTIDE SEQUENCE [LARGE SCALE GENOMIC DNA]</scope>
    <source>
        <strain evidence="2">UBA11482</strain>
    </source>
</reference>
<evidence type="ECO:0000259" key="1">
    <source>
        <dbReference type="Pfam" id="PF13521"/>
    </source>
</evidence>
<dbReference type="AlphaFoldDB" id="A0A354M0X1"/>
<comment type="caution">
    <text evidence="2">The sequence shown here is derived from an EMBL/GenBank/DDBJ whole genome shotgun (WGS) entry which is preliminary data.</text>
</comment>
<dbReference type="InterPro" id="IPR038727">
    <property type="entry name" value="NadR/Ttd14_AAA_dom"/>
</dbReference>
<gene>
    <name evidence="2" type="ORF">DDY73_04085</name>
</gene>
<proteinExistence type="predicted"/>
<dbReference type="Pfam" id="PF13521">
    <property type="entry name" value="AAA_28"/>
    <property type="match status" value="1"/>
</dbReference>
<accession>A0A354M0X1</accession>
<sequence length="180" mass="20974">MENLNFYILTGGPGSGKSTVLKLLSDMGYLTVEETGRNIIQKQIKSLGDAVPWNNVSRYARLMFLHAITDFEELVHVQKTCFFDRGILDILGYCRLINIPIATSLKKAAHEYRYNPKVFLFPPWEEIYTNDTERKQDFKEAERTYHVLKNVYEEFGYQTVIVPHLTPINRAQWIIENPNK</sequence>
<dbReference type="Proteomes" id="UP000262954">
    <property type="component" value="Unassembled WGS sequence"/>
</dbReference>
<dbReference type="InterPro" id="IPR027417">
    <property type="entry name" value="P-loop_NTPase"/>
</dbReference>
<organism evidence="2 3">
    <name type="scientific">Coprobacter fastidiosus</name>
    <dbReference type="NCBI Taxonomy" id="1099853"/>
    <lineage>
        <taxon>Bacteria</taxon>
        <taxon>Pseudomonadati</taxon>
        <taxon>Bacteroidota</taxon>
        <taxon>Bacteroidia</taxon>
        <taxon>Bacteroidales</taxon>
        <taxon>Barnesiellaceae</taxon>
        <taxon>Coprobacter</taxon>
    </lineage>
</organism>
<dbReference type="EMBL" id="DNWC01000055">
    <property type="protein sequence ID" value="HBJ08160.1"/>
    <property type="molecule type" value="Genomic_DNA"/>
</dbReference>
<name>A0A354M0X1_9BACT</name>
<feature type="domain" description="NadR/Ttd14 AAA" evidence="1">
    <location>
        <begin position="7"/>
        <end position="163"/>
    </location>
</feature>
<evidence type="ECO:0000313" key="3">
    <source>
        <dbReference type="Proteomes" id="UP000262954"/>
    </source>
</evidence>
<dbReference type="Gene3D" id="3.40.50.300">
    <property type="entry name" value="P-loop containing nucleotide triphosphate hydrolases"/>
    <property type="match status" value="1"/>
</dbReference>
<dbReference type="SUPFAM" id="SSF52540">
    <property type="entry name" value="P-loop containing nucleoside triphosphate hydrolases"/>
    <property type="match status" value="1"/>
</dbReference>